<dbReference type="Proteomes" id="UP001157418">
    <property type="component" value="Unassembled WGS sequence"/>
</dbReference>
<reference evidence="1 2" key="1">
    <citation type="submission" date="2022-01" db="EMBL/GenBank/DDBJ databases">
        <authorList>
            <person name="Xiong W."/>
            <person name="Schranz E."/>
        </authorList>
    </citation>
    <scope>NUCLEOTIDE SEQUENCE [LARGE SCALE GENOMIC DNA]</scope>
</reference>
<accession>A0AAU9NE45</accession>
<evidence type="ECO:0000313" key="2">
    <source>
        <dbReference type="Proteomes" id="UP001157418"/>
    </source>
</evidence>
<dbReference type="AlphaFoldDB" id="A0AAU9NE45"/>
<sequence length="106" mass="11997">MQSPLNPKPNSRSRHLPVVLPAATTLVPFNQGRRWGCCCCHSRLPFSFCFSEDTPQPCPSPSQLEWLFSCGAPVATISNYAAFFLPAKLRGHREHRLPPSFFSYFR</sequence>
<organism evidence="1 2">
    <name type="scientific">Lactuca virosa</name>
    <dbReference type="NCBI Taxonomy" id="75947"/>
    <lineage>
        <taxon>Eukaryota</taxon>
        <taxon>Viridiplantae</taxon>
        <taxon>Streptophyta</taxon>
        <taxon>Embryophyta</taxon>
        <taxon>Tracheophyta</taxon>
        <taxon>Spermatophyta</taxon>
        <taxon>Magnoliopsida</taxon>
        <taxon>eudicotyledons</taxon>
        <taxon>Gunneridae</taxon>
        <taxon>Pentapetalae</taxon>
        <taxon>asterids</taxon>
        <taxon>campanulids</taxon>
        <taxon>Asterales</taxon>
        <taxon>Asteraceae</taxon>
        <taxon>Cichorioideae</taxon>
        <taxon>Cichorieae</taxon>
        <taxon>Lactucinae</taxon>
        <taxon>Lactuca</taxon>
    </lineage>
</organism>
<dbReference type="EMBL" id="CAKMRJ010004445">
    <property type="protein sequence ID" value="CAH1436107.1"/>
    <property type="molecule type" value="Genomic_DNA"/>
</dbReference>
<name>A0AAU9NE45_9ASTR</name>
<evidence type="ECO:0000313" key="1">
    <source>
        <dbReference type="EMBL" id="CAH1436107.1"/>
    </source>
</evidence>
<gene>
    <name evidence="1" type="ORF">LVIROSA_LOCUS22500</name>
</gene>
<keyword evidence="2" id="KW-1185">Reference proteome</keyword>
<protein>
    <submittedName>
        <fullName evidence="1">Uncharacterized protein</fullName>
    </submittedName>
</protein>
<proteinExistence type="predicted"/>
<comment type="caution">
    <text evidence="1">The sequence shown here is derived from an EMBL/GenBank/DDBJ whole genome shotgun (WGS) entry which is preliminary data.</text>
</comment>